<dbReference type="Proteomes" id="UP001163603">
    <property type="component" value="Chromosome 15"/>
</dbReference>
<sequence length="73" mass="8201">MVHLERMNCIIEHDLHAQNSSFRSSNRVLAVVLVSNWVLTRWKSSGFSGTCTASHYSGHGSQQFPSLSLIDLR</sequence>
<name>A0ACC0X2A4_9ROSI</name>
<reference evidence="2" key="1">
    <citation type="journal article" date="2023" name="G3 (Bethesda)">
        <title>Genome assembly and association tests identify interacting loci associated with vigor, precocity, and sex in interspecific pistachio rootstocks.</title>
        <authorList>
            <person name="Palmer W."/>
            <person name="Jacygrad E."/>
            <person name="Sagayaradj S."/>
            <person name="Cavanaugh K."/>
            <person name="Han R."/>
            <person name="Bertier L."/>
            <person name="Beede B."/>
            <person name="Kafkas S."/>
            <person name="Golino D."/>
            <person name="Preece J."/>
            <person name="Michelmore R."/>
        </authorList>
    </citation>
    <scope>NUCLEOTIDE SEQUENCE [LARGE SCALE GENOMIC DNA]</scope>
</reference>
<protein>
    <submittedName>
        <fullName evidence="1">Uncharacterized protein</fullName>
    </submittedName>
</protein>
<keyword evidence="2" id="KW-1185">Reference proteome</keyword>
<dbReference type="EMBL" id="CM047750">
    <property type="protein sequence ID" value="KAJ0007704.1"/>
    <property type="molecule type" value="Genomic_DNA"/>
</dbReference>
<evidence type="ECO:0000313" key="2">
    <source>
        <dbReference type="Proteomes" id="UP001163603"/>
    </source>
</evidence>
<organism evidence="1 2">
    <name type="scientific">Pistacia integerrima</name>
    <dbReference type="NCBI Taxonomy" id="434235"/>
    <lineage>
        <taxon>Eukaryota</taxon>
        <taxon>Viridiplantae</taxon>
        <taxon>Streptophyta</taxon>
        <taxon>Embryophyta</taxon>
        <taxon>Tracheophyta</taxon>
        <taxon>Spermatophyta</taxon>
        <taxon>Magnoliopsida</taxon>
        <taxon>eudicotyledons</taxon>
        <taxon>Gunneridae</taxon>
        <taxon>Pentapetalae</taxon>
        <taxon>rosids</taxon>
        <taxon>malvids</taxon>
        <taxon>Sapindales</taxon>
        <taxon>Anacardiaceae</taxon>
        <taxon>Pistacia</taxon>
    </lineage>
</organism>
<gene>
    <name evidence="1" type="ORF">Pint_28992</name>
</gene>
<proteinExistence type="predicted"/>
<accession>A0ACC0X2A4</accession>
<evidence type="ECO:0000313" key="1">
    <source>
        <dbReference type="EMBL" id="KAJ0007704.1"/>
    </source>
</evidence>
<comment type="caution">
    <text evidence="1">The sequence shown here is derived from an EMBL/GenBank/DDBJ whole genome shotgun (WGS) entry which is preliminary data.</text>
</comment>